<evidence type="ECO:0000256" key="1">
    <source>
        <dbReference type="ARBA" id="ARBA00009463"/>
    </source>
</evidence>
<dbReference type="EC" id="1.1.1.157" evidence="3"/>
<dbReference type="InterPro" id="IPR036291">
    <property type="entry name" value="NAD(P)-bd_dom_sf"/>
</dbReference>
<dbReference type="Pfam" id="PF02737">
    <property type="entry name" value="3HCDH_N"/>
    <property type="match status" value="1"/>
</dbReference>
<dbReference type="GO" id="GO:0008691">
    <property type="term" value="F:3-hydroxybutyryl-CoA dehydrogenase activity"/>
    <property type="evidence" value="ECO:0007669"/>
    <property type="project" value="UniProtKB-EC"/>
</dbReference>
<comment type="similarity">
    <text evidence="1">Belongs to the 3-hydroxyacyl-CoA dehydrogenase family.</text>
</comment>
<dbReference type="PANTHER" id="PTHR48075">
    <property type="entry name" value="3-HYDROXYACYL-COA DEHYDROGENASE FAMILY PROTEIN"/>
    <property type="match status" value="1"/>
</dbReference>
<reference evidence="3 4" key="1">
    <citation type="submission" date="2018-06" db="EMBL/GenBank/DDBJ databases">
        <authorList>
            <consortium name="Pathogen Informatics"/>
            <person name="Doyle S."/>
        </authorList>
    </citation>
    <scope>NUCLEOTIDE SEQUENCE [LARGE SCALE GENOMIC DNA]</scope>
    <source>
        <strain evidence="3 4">NCTC9810</strain>
    </source>
</reference>
<dbReference type="SUPFAM" id="SSF51735">
    <property type="entry name" value="NAD(P)-binding Rossmann-fold domains"/>
    <property type="match status" value="1"/>
</dbReference>
<dbReference type="Proteomes" id="UP000255124">
    <property type="component" value="Unassembled WGS sequence"/>
</dbReference>
<gene>
    <name evidence="3" type="primary">paaH</name>
    <name evidence="3" type="ORF">NCTC9810_00791</name>
</gene>
<feature type="domain" description="3-hydroxyacyl-CoA dehydrogenase NAD binding" evidence="2">
    <location>
        <begin position="5"/>
        <end position="213"/>
    </location>
</feature>
<keyword evidence="3" id="KW-0560">Oxidoreductase</keyword>
<dbReference type="EMBL" id="UFTA01000002">
    <property type="protein sequence ID" value="SUU92458.1"/>
    <property type="molecule type" value="Genomic_DNA"/>
</dbReference>
<evidence type="ECO:0000259" key="2">
    <source>
        <dbReference type="Pfam" id="PF02737"/>
    </source>
</evidence>
<dbReference type="AlphaFoldDB" id="A0A380WTZ2"/>
<accession>A0A380WTZ2</accession>
<dbReference type="GO" id="GO:0006631">
    <property type="term" value="P:fatty acid metabolic process"/>
    <property type="evidence" value="ECO:0007669"/>
    <property type="project" value="InterPro"/>
</dbReference>
<organism evidence="3 4">
    <name type="scientific">Anaerococcus octavius</name>
    <dbReference type="NCBI Taxonomy" id="54007"/>
    <lineage>
        <taxon>Bacteria</taxon>
        <taxon>Bacillati</taxon>
        <taxon>Bacillota</taxon>
        <taxon>Tissierellia</taxon>
        <taxon>Tissierellales</taxon>
        <taxon>Peptoniphilaceae</taxon>
        <taxon>Anaerococcus</taxon>
    </lineage>
</organism>
<dbReference type="GO" id="GO:0070403">
    <property type="term" value="F:NAD+ binding"/>
    <property type="evidence" value="ECO:0007669"/>
    <property type="project" value="InterPro"/>
</dbReference>
<evidence type="ECO:0000313" key="3">
    <source>
        <dbReference type="EMBL" id="SUU92458.1"/>
    </source>
</evidence>
<proteinExistence type="inferred from homology"/>
<dbReference type="PANTHER" id="PTHR48075:SF5">
    <property type="entry name" value="3-HYDROXYBUTYRYL-COA DEHYDROGENASE"/>
    <property type="match status" value="1"/>
</dbReference>
<sequence length="220" mass="25115">MKIKNVTIAGGGVLGAQIAYITAFHGYNVTIWGRSEGSIQRVRPRIDKLHEIFSKELEIAPSYIGAEKPDYPRALFNDETEITEQKIDELKEINENTYRVIKYTTDLQEAFSSADLVIEAIAEIVDEKKAFYEKITPYLKNDAILVTNSSTFLPSTFRDYTGRQERFLSLHFANSIWRQNLAEVMGHDKTSEEVFDIVVEFAKSIGMYPAIIKKNSLDIY</sequence>
<protein>
    <submittedName>
        <fullName evidence="3">Probable 3-hydroxybutyryl-CoA dehydrogenase</fullName>
        <ecNumber evidence="3">1.1.1.157</ecNumber>
    </submittedName>
</protein>
<evidence type="ECO:0000313" key="4">
    <source>
        <dbReference type="Proteomes" id="UP000255124"/>
    </source>
</evidence>
<dbReference type="Gene3D" id="3.40.50.720">
    <property type="entry name" value="NAD(P)-binding Rossmann-like Domain"/>
    <property type="match status" value="1"/>
</dbReference>
<dbReference type="InterPro" id="IPR006176">
    <property type="entry name" value="3-OHacyl-CoA_DH_NAD-bd"/>
</dbReference>
<name>A0A380WTZ2_9FIRM</name>